<dbReference type="SUPFAM" id="SSF47473">
    <property type="entry name" value="EF-hand"/>
    <property type="match status" value="1"/>
</dbReference>
<keyword evidence="2" id="KW-0106">Calcium</keyword>
<feature type="region of interest" description="Disordered" evidence="3">
    <location>
        <begin position="49"/>
        <end position="74"/>
    </location>
</feature>
<feature type="compositionally biased region" description="Basic and acidic residues" evidence="3">
    <location>
        <begin position="311"/>
        <end position="322"/>
    </location>
</feature>
<reference evidence="6" key="1">
    <citation type="submission" date="2018-10" db="EMBL/GenBank/DDBJ databases">
        <title>De novo assembly of a Great Dane genome.</title>
        <authorList>
            <person name="Kidd J.M."/>
            <person name="Pendleton A.L."/>
            <person name="Shen F."/>
            <person name="Emery S."/>
        </authorList>
    </citation>
    <scope>NUCLEOTIDE SEQUENCE [LARGE SCALE GENOMIC DNA]</scope>
    <source>
        <strain evidence="6">Great Dane</strain>
    </source>
</reference>
<sequence length="714" mass="77556">MWPALWSCCIPSGALTLPLSRALPVSQVQRGLRTRDLADNRKAQMYMEGRIKAPGAQPSPGVNTASKRPGAEPTISGVSQVAFADVAGVDSGKQPSSAPGGPEKGPRPRESSEDGPLELRPREQMRPAGPGKKQSAPQEGPGELQAGREQAKPRSELGALPSRVPAAPERKQTATQQGRQQNPGTVKGQVLQSHQGPACQPSPGQQAANGPDIAQPVETSCILDSCGQRPGDKLPKRVDTPHIRPQEALLEPGPGGQKESPQEAMPLKDRAAPEENTADSFSPSTPGPEPLKGRVKTVETEPAPRPVPPPEVRDTVQKRPPEPRVAAGAQTLGNLRQGFMKCLLQVEEEEATRRRAAKARRSPRTLTPAPASAPQSLPPALPQSPASAPAMAPSWARAPAPRGSPGPASGPFAGLDTGWRRAEPWSGDRSLTGTKARQELEERGLFTLYQTWDERLERLEEQLTVRQEEAFRSYFEIFNGHGEVDAQSLGNILLLVGISLTPAQVEDALMSADVDGDGRVGFKDFLAVLTDTRRFFCSVEQNALADMAPPNPHTLFFEILSLLVEMLALPETALEEITNYYQKKLKEGTCKAREMELAIGRLRSRKKLPYNLQEADLEVPERRVLRILSRLKQQNYAANLQSPYAQVPCIPLCPRLDKKMVRRKQGSQYVLDPCTPASLGPDIHSLLFQSGSQGSREHGSECRKWLSSVPARTH</sequence>
<feature type="domain" description="EF-hand" evidence="5">
    <location>
        <begin position="500"/>
        <end position="535"/>
    </location>
</feature>
<dbReference type="PANTHER" id="PTHR47500">
    <property type="entry name" value="EF-HAND CALCIUM-BINDING DOMAIN-CONTAINING PROTEIN"/>
    <property type="match status" value="1"/>
</dbReference>
<dbReference type="Proteomes" id="UP000694542">
    <property type="component" value="Chromosome 2"/>
</dbReference>
<feature type="compositionally biased region" description="Polar residues" evidence="3">
    <location>
        <begin position="173"/>
        <end position="195"/>
    </location>
</feature>
<name>A0A8C0RWN3_CANLF</name>
<accession>A0A8C0RWN3</accession>
<organism evidence="6 7">
    <name type="scientific">Canis lupus familiaris</name>
    <name type="common">Dog</name>
    <name type="synonym">Canis familiaris</name>
    <dbReference type="NCBI Taxonomy" id="9615"/>
    <lineage>
        <taxon>Eukaryota</taxon>
        <taxon>Metazoa</taxon>
        <taxon>Chordata</taxon>
        <taxon>Craniata</taxon>
        <taxon>Vertebrata</taxon>
        <taxon>Euteleostomi</taxon>
        <taxon>Mammalia</taxon>
        <taxon>Eutheria</taxon>
        <taxon>Laurasiatheria</taxon>
        <taxon>Carnivora</taxon>
        <taxon>Caniformia</taxon>
        <taxon>Canidae</taxon>
        <taxon>Canis</taxon>
    </lineage>
</organism>
<evidence type="ECO:0000313" key="6">
    <source>
        <dbReference type="Ensembl" id="ENSCAFP00040004692.1"/>
    </source>
</evidence>
<feature type="compositionally biased region" description="Low complexity" evidence="3">
    <location>
        <begin position="383"/>
        <end position="414"/>
    </location>
</feature>
<dbReference type="Ensembl" id="ENSCAFT00040005462.1">
    <property type="protein sequence ID" value="ENSCAFP00040004692.1"/>
    <property type="gene ID" value="ENSCAFG00040002868.1"/>
</dbReference>
<protein>
    <submittedName>
        <fullName evidence="6">Spermatosis associated 21</fullName>
    </submittedName>
</protein>
<feature type="compositionally biased region" description="Basic and acidic residues" evidence="3">
    <location>
        <begin position="230"/>
        <end position="245"/>
    </location>
</feature>
<keyword evidence="4" id="KW-0732">Signal</keyword>
<dbReference type="CDD" id="cd00051">
    <property type="entry name" value="EFh"/>
    <property type="match status" value="1"/>
</dbReference>
<feature type="compositionally biased region" description="Basic residues" evidence="3">
    <location>
        <begin position="354"/>
        <end position="363"/>
    </location>
</feature>
<dbReference type="PROSITE" id="PS50222">
    <property type="entry name" value="EF_HAND_2"/>
    <property type="match status" value="1"/>
</dbReference>
<dbReference type="InterPro" id="IPR018247">
    <property type="entry name" value="EF_Hand_1_Ca_BS"/>
</dbReference>
<evidence type="ECO:0000256" key="2">
    <source>
        <dbReference type="ARBA" id="ARBA00022837"/>
    </source>
</evidence>
<feature type="compositionally biased region" description="Basic and acidic residues" evidence="3">
    <location>
        <begin position="695"/>
        <end position="704"/>
    </location>
</feature>
<dbReference type="GO" id="GO:0005509">
    <property type="term" value="F:calcium ion binding"/>
    <property type="evidence" value="ECO:0007669"/>
    <property type="project" value="InterPro"/>
</dbReference>
<dbReference type="OrthoDB" id="9834398at2759"/>
<dbReference type="InterPro" id="IPR043520">
    <property type="entry name" value="SPT21"/>
</dbReference>
<evidence type="ECO:0000313" key="7">
    <source>
        <dbReference type="Proteomes" id="UP000694542"/>
    </source>
</evidence>
<feature type="chain" id="PRO_5034950119" evidence="4">
    <location>
        <begin position="17"/>
        <end position="714"/>
    </location>
</feature>
<feature type="region of interest" description="Disordered" evidence="3">
    <location>
        <begin position="89"/>
        <end position="332"/>
    </location>
</feature>
<feature type="region of interest" description="Disordered" evidence="3">
    <location>
        <begin position="690"/>
        <end position="714"/>
    </location>
</feature>
<feature type="region of interest" description="Disordered" evidence="3">
    <location>
        <begin position="353"/>
        <end position="436"/>
    </location>
</feature>
<evidence type="ECO:0000259" key="5">
    <source>
        <dbReference type="PROSITE" id="PS50222"/>
    </source>
</evidence>
<dbReference type="PROSITE" id="PS00018">
    <property type="entry name" value="EF_HAND_1"/>
    <property type="match status" value="1"/>
</dbReference>
<dbReference type="AlphaFoldDB" id="A0A8C0RWN3"/>
<dbReference type="PANTHER" id="PTHR47500:SF1">
    <property type="entry name" value="SPERMATOGENESIS-ASSOCIATED PROTEIN 21"/>
    <property type="match status" value="1"/>
</dbReference>
<feature type="signal peptide" evidence="4">
    <location>
        <begin position="1"/>
        <end position="16"/>
    </location>
</feature>
<proteinExistence type="predicted"/>
<reference evidence="6" key="2">
    <citation type="submission" date="2025-08" db="UniProtKB">
        <authorList>
            <consortium name="Ensembl"/>
        </authorList>
    </citation>
    <scope>IDENTIFICATION</scope>
</reference>
<feature type="compositionally biased region" description="Basic and acidic residues" evidence="3">
    <location>
        <begin position="104"/>
        <end position="125"/>
    </location>
</feature>
<dbReference type="InterPro" id="IPR002048">
    <property type="entry name" value="EF_hand_dom"/>
</dbReference>
<dbReference type="InterPro" id="IPR011992">
    <property type="entry name" value="EF-hand-dom_pair"/>
</dbReference>
<keyword evidence="1" id="KW-0479">Metal-binding</keyword>
<evidence type="ECO:0000256" key="1">
    <source>
        <dbReference type="ARBA" id="ARBA00022723"/>
    </source>
</evidence>
<evidence type="ECO:0000256" key="3">
    <source>
        <dbReference type="SAM" id="MobiDB-lite"/>
    </source>
</evidence>
<evidence type="ECO:0000256" key="4">
    <source>
        <dbReference type="SAM" id="SignalP"/>
    </source>
</evidence>
<dbReference type="Gene3D" id="1.10.238.10">
    <property type="entry name" value="EF-hand"/>
    <property type="match status" value="1"/>
</dbReference>